<name>A0A347UGA0_9RHOB</name>
<dbReference type="OrthoDB" id="3679796at2"/>
<dbReference type="KEGG" id="pamo:BAR1_08005"/>
<reference evidence="5 6" key="1">
    <citation type="submission" date="2018-09" db="EMBL/GenBank/DDBJ databases">
        <title>Profundibacter amoris BAR1 gen. nov., sp. nov., a new member of the Roseobacter clade isolated at Lokis Castle Vent Field on the Arctic Mid-Oceanic Ridge.</title>
        <authorList>
            <person name="Le Moine Bauer S."/>
            <person name="Sjoeberg A.G."/>
            <person name="L'Haridon S."/>
            <person name="Stokke R."/>
            <person name="Roalkvam I."/>
            <person name="Steen I.H."/>
            <person name="Dahle H."/>
        </authorList>
    </citation>
    <scope>NUCLEOTIDE SEQUENCE [LARGE SCALE GENOMIC DNA]</scope>
    <source>
        <strain evidence="5 6">BAR1</strain>
    </source>
</reference>
<dbReference type="Pfam" id="PF03472">
    <property type="entry name" value="Autoind_bind"/>
    <property type="match status" value="1"/>
</dbReference>
<evidence type="ECO:0000313" key="6">
    <source>
        <dbReference type="Proteomes" id="UP000261704"/>
    </source>
</evidence>
<dbReference type="PANTHER" id="PTHR44688">
    <property type="entry name" value="DNA-BINDING TRANSCRIPTIONAL ACTIVATOR DEVR_DOSR"/>
    <property type="match status" value="1"/>
</dbReference>
<dbReference type="InterPro" id="IPR036693">
    <property type="entry name" value="TF_LuxR_autoind-bd_dom_sf"/>
</dbReference>
<organism evidence="5 6">
    <name type="scientific">Profundibacter amoris</name>
    <dbReference type="NCBI Taxonomy" id="2171755"/>
    <lineage>
        <taxon>Bacteria</taxon>
        <taxon>Pseudomonadati</taxon>
        <taxon>Pseudomonadota</taxon>
        <taxon>Alphaproteobacteria</taxon>
        <taxon>Rhodobacterales</taxon>
        <taxon>Paracoccaceae</taxon>
        <taxon>Profundibacter</taxon>
    </lineage>
</organism>
<dbReference type="Pfam" id="PF00196">
    <property type="entry name" value="GerE"/>
    <property type="match status" value="1"/>
</dbReference>
<dbReference type="Gene3D" id="3.30.450.80">
    <property type="entry name" value="Transcription factor LuxR-like, autoinducer-binding domain"/>
    <property type="match status" value="1"/>
</dbReference>
<evidence type="ECO:0000256" key="3">
    <source>
        <dbReference type="ARBA" id="ARBA00023163"/>
    </source>
</evidence>
<dbReference type="CDD" id="cd06170">
    <property type="entry name" value="LuxR_C_like"/>
    <property type="match status" value="1"/>
</dbReference>
<dbReference type="InterPro" id="IPR036388">
    <property type="entry name" value="WH-like_DNA-bd_sf"/>
</dbReference>
<gene>
    <name evidence="5" type="ORF">BAR1_08005</name>
</gene>
<dbReference type="PROSITE" id="PS50043">
    <property type="entry name" value="HTH_LUXR_2"/>
    <property type="match status" value="1"/>
</dbReference>
<evidence type="ECO:0000256" key="2">
    <source>
        <dbReference type="ARBA" id="ARBA00023125"/>
    </source>
</evidence>
<dbReference type="SMART" id="SM00421">
    <property type="entry name" value="HTH_LUXR"/>
    <property type="match status" value="1"/>
</dbReference>
<dbReference type="Gene3D" id="1.10.10.10">
    <property type="entry name" value="Winged helix-like DNA-binding domain superfamily/Winged helix DNA-binding domain"/>
    <property type="match status" value="1"/>
</dbReference>
<sequence length="249" mass="27934">MTLNFLEQISEADTIEDVWVALCDKMSEYGFDRLLYVYTRFKSGSSLGDPKDSIVLSSHSSEYIDGYINESHYINGPMLRWSVENVGACSWSWIHTIPDETLTIGERKAMEFNKEMGVIAGYTIGFKTDSVRNRGGIGLTAKPGVTQSEVDAIWEKHGREILVMNNMAHLKIISLPYTSSRRALTARQREVLEWVGEGKTMQDIATIMGLTTATVEKHLRLAREALDVDTTAQAVLKASFQNQIFILDS</sequence>
<dbReference type="AlphaFoldDB" id="A0A347UGA0"/>
<evidence type="ECO:0000256" key="1">
    <source>
        <dbReference type="ARBA" id="ARBA00023015"/>
    </source>
</evidence>
<dbReference type="SUPFAM" id="SSF46894">
    <property type="entry name" value="C-terminal effector domain of the bipartite response regulators"/>
    <property type="match status" value="1"/>
</dbReference>
<keyword evidence="1" id="KW-0805">Transcription regulation</keyword>
<feature type="domain" description="HTH luxR-type" evidence="4">
    <location>
        <begin position="177"/>
        <end position="242"/>
    </location>
</feature>
<dbReference type="GO" id="GO:0006355">
    <property type="term" value="P:regulation of DNA-templated transcription"/>
    <property type="evidence" value="ECO:0007669"/>
    <property type="project" value="InterPro"/>
</dbReference>
<keyword evidence="2" id="KW-0238">DNA-binding</keyword>
<dbReference type="PRINTS" id="PR00038">
    <property type="entry name" value="HTHLUXR"/>
</dbReference>
<proteinExistence type="predicted"/>
<dbReference type="SUPFAM" id="SSF75516">
    <property type="entry name" value="Pheromone-binding domain of LuxR-like quorum-sensing transcription factors"/>
    <property type="match status" value="1"/>
</dbReference>
<evidence type="ECO:0000259" key="4">
    <source>
        <dbReference type="PROSITE" id="PS50043"/>
    </source>
</evidence>
<dbReference type="RefSeq" id="WP_118942534.1">
    <property type="nucleotide sequence ID" value="NZ_CP032125.1"/>
</dbReference>
<dbReference type="PANTHER" id="PTHR44688:SF16">
    <property type="entry name" value="DNA-BINDING TRANSCRIPTIONAL ACTIVATOR DEVR_DOSR"/>
    <property type="match status" value="1"/>
</dbReference>
<dbReference type="InterPro" id="IPR005143">
    <property type="entry name" value="TF_LuxR_autoind-bd_dom"/>
</dbReference>
<evidence type="ECO:0000313" key="5">
    <source>
        <dbReference type="EMBL" id="AXX97878.1"/>
    </source>
</evidence>
<dbReference type="Proteomes" id="UP000261704">
    <property type="component" value="Chromosome"/>
</dbReference>
<accession>A0A347UGA0</accession>
<keyword evidence="6" id="KW-1185">Reference proteome</keyword>
<keyword evidence="3" id="KW-0804">Transcription</keyword>
<dbReference type="InterPro" id="IPR000792">
    <property type="entry name" value="Tscrpt_reg_LuxR_C"/>
</dbReference>
<dbReference type="InterPro" id="IPR016032">
    <property type="entry name" value="Sig_transdc_resp-reg_C-effctor"/>
</dbReference>
<dbReference type="GO" id="GO:0003677">
    <property type="term" value="F:DNA binding"/>
    <property type="evidence" value="ECO:0007669"/>
    <property type="project" value="UniProtKB-KW"/>
</dbReference>
<protein>
    <submittedName>
        <fullName evidence="5">LuxR family transcriptional regulator</fullName>
    </submittedName>
</protein>
<dbReference type="EMBL" id="CP032125">
    <property type="protein sequence ID" value="AXX97878.1"/>
    <property type="molecule type" value="Genomic_DNA"/>
</dbReference>